<comment type="caution">
    <text evidence="1">The sequence shown here is derived from an EMBL/GenBank/DDBJ whole genome shotgun (WGS) entry which is preliminary data.</text>
</comment>
<sequence>MISQLRTSILSKPPSNALAIESRSAPSMYGLNAYSTVSTSCAIASPAVPVPTSASKSLNDAVISYTSVVQCFPLNPNFNFALILTNPFKNTFPKLPPNAVMSVDTLKSTSSIEMEMNPSWISMTTSWIANVSILMLVAEANSVSPKRRTFCLMCWSSSLRSRANVSAIGVILWFDMVIVCLKGGECVGCVAVRYQREREGY</sequence>
<evidence type="ECO:0000313" key="2">
    <source>
        <dbReference type="Proteomes" id="UP000193642"/>
    </source>
</evidence>
<evidence type="ECO:0000313" key="1">
    <source>
        <dbReference type="EMBL" id="ORY43953.1"/>
    </source>
</evidence>
<dbReference type="AlphaFoldDB" id="A0A1Y2CA93"/>
<dbReference type="Proteomes" id="UP000193642">
    <property type="component" value="Unassembled WGS sequence"/>
</dbReference>
<name>A0A1Y2CA93_9FUNG</name>
<reference evidence="1 2" key="1">
    <citation type="submission" date="2016-07" db="EMBL/GenBank/DDBJ databases">
        <title>Pervasive Adenine N6-methylation of Active Genes in Fungi.</title>
        <authorList>
            <consortium name="DOE Joint Genome Institute"/>
            <person name="Mondo S.J."/>
            <person name="Dannebaum R.O."/>
            <person name="Kuo R.C."/>
            <person name="Labutti K."/>
            <person name="Haridas S."/>
            <person name="Kuo A."/>
            <person name="Salamov A."/>
            <person name="Ahrendt S.R."/>
            <person name="Lipzen A."/>
            <person name="Sullivan W."/>
            <person name="Andreopoulos W.B."/>
            <person name="Clum A."/>
            <person name="Lindquist E."/>
            <person name="Daum C."/>
            <person name="Ramamoorthy G.K."/>
            <person name="Gryganskyi A."/>
            <person name="Culley D."/>
            <person name="Magnuson J.K."/>
            <person name="James T.Y."/>
            <person name="O'Malley M.A."/>
            <person name="Stajich J.E."/>
            <person name="Spatafora J.W."/>
            <person name="Visel A."/>
            <person name="Grigoriev I.V."/>
        </authorList>
    </citation>
    <scope>NUCLEOTIDE SEQUENCE [LARGE SCALE GENOMIC DNA]</scope>
    <source>
        <strain evidence="1 2">JEL800</strain>
    </source>
</reference>
<accession>A0A1Y2CA93</accession>
<protein>
    <submittedName>
        <fullName evidence="1">Uncharacterized protein</fullName>
    </submittedName>
</protein>
<gene>
    <name evidence="1" type="ORF">BCR33DRAFT_232132</name>
</gene>
<dbReference type="EMBL" id="MCGO01000023">
    <property type="protein sequence ID" value="ORY43953.1"/>
    <property type="molecule type" value="Genomic_DNA"/>
</dbReference>
<organism evidence="1 2">
    <name type="scientific">Rhizoclosmatium globosum</name>
    <dbReference type="NCBI Taxonomy" id="329046"/>
    <lineage>
        <taxon>Eukaryota</taxon>
        <taxon>Fungi</taxon>
        <taxon>Fungi incertae sedis</taxon>
        <taxon>Chytridiomycota</taxon>
        <taxon>Chytridiomycota incertae sedis</taxon>
        <taxon>Chytridiomycetes</taxon>
        <taxon>Chytridiales</taxon>
        <taxon>Chytriomycetaceae</taxon>
        <taxon>Rhizoclosmatium</taxon>
    </lineage>
</organism>
<keyword evidence="2" id="KW-1185">Reference proteome</keyword>
<proteinExistence type="predicted"/>